<dbReference type="EC" id="2.4.-.-" evidence="3"/>
<dbReference type="Proteomes" id="UP000203589">
    <property type="component" value="Chromosome"/>
</dbReference>
<name>A0A222E054_9RHOB</name>
<dbReference type="PANTHER" id="PTHR45947:SF15">
    <property type="entry name" value="TEICHURONIC ACID BIOSYNTHESIS GLYCOSYLTRANSFERASE TUAC-RELATED"/>
    <property type="match status" value="1"/>
</dbReference>
<sequence length="422" mass="46774">MTLPKLAYLTGEYPRASDTFIQREVAALRALGHEVDTCSIRTTGPEHLVGPEQRAEHARTFKVLDACKRPMTLIRAHLHWMRAPRRYLRALKLAWATAPKGVKGRLYNLIYFLEAGVLAAHLTDKGIDHLHNHIAKASCTVAMLASALSGIPYSFTIHGPDIFFEPHHWRIDEKAARATFVACISDFCRSQLMCFADQAHWDRFHIVHCGVEPDRYTPIEREEKSRTDLVFVGRLAGVKGVPLLLNAMRRLQQPPATDDPHRAFDEPPAVHLTIVGDGPDRAALEQQAAGLPVTFTGYRSQSEVAEILSKADIFVLPSFAEGLPVVLMEAMAAGLPVITTRIAGVPELVTHGYNGLLVPPGNETALFAAISTLVESPELRAQMGETGRETVKADFDIATEAKKLSWLFQEYSAGRQPRWTRP</sequence>
<dbReference type="GO" id="GO:0016757">
    <property type="term" value="F:glycosyltransferase activity"/>
    <property type="evidence" value="ECO:0007669"/>
    <property type="project" value="UniProtKB-KW"/>
</dbReference>
<dbReference type="Gene3D" id="3.40.50.2000">
    <property type="entry name" value="Glycogen Phosphorylase B"/>
    <property type="match status" value="2"/>
</dbReference>
<evidence type="ECO:0000313" key="4">
    <source>
        <dbReference type="Proteomes" id="UP000203589"/>
    </source>
</evidence>
<dbReference type="PANTHER" id="PTHR45947">
    <property type="entry name" value="SULFOQUINOVOSYL TRANSFERASE SQD2"/>
    <property type="match status" value="1"/>
</dbReference>
<reference evidence="3 4" key="1">
    <citation type="submission" date="2017-07" db="EMBL/GenBank/DDBJ databases">
        <title>Genome Sequence of Antarctobacter heliothermus Strain SMS3 Isolated from a culture of the Diatom Skeletonema marinoi.</title>
        <authorList>
            <person name="Topel M."/>
            <person name="Pinder M.I.M."/>
            <person name="Johansson O.N."/>
            <person name="Kourtchenko O."/>
            <person name="Godhe A."/>
            <person name="Clarke A.K."/>
        </authorList>
    </citation>
    <scope>NUCLEOTIDE SEQUENCE [LARGE SCALE GENOMIC DNA]</scope>
    <source>
        <strain evidence="3 4">SMS3</strain>
    </source>
</reference>
<dbReference type="SUPFAM" id="SSF53756">
    <property type="entry name" value="UDP-Glycosyltransferase/glycogen phosphorylase"/>
    <property type="match status" value="1"/>
</dbReference>
<dbReference type="RefSeq" id="WP_094033805.1">
    <property type="nucleotide sequence ID" value="NZ_CP022540.1"/>
</dbReference>
<dbReference type="OrthoDB" id="9790710at2"/>
<dbReference type="AlphaFoldDB" id="A0A222E054"/>
<evidence type="ECO:0000259" key="1">
    <source>
        <dbReference type="Pfam" id="PF00534"/>
    </source>
</evidence>
<evidence type="ECO:0000259" key="2">
    <source>
        <dbReference type="Pfam" id="PF13439"/>
    </source>
</evidence>
<accession>A0A222E054</accession>
<feature type="domain" description="Glycosyl transferase family 1" evidence="1">
    <location>
        <begin position="221"/>
        <end position="389"/>
    </location>
</feature>
<dbReference type="InterPro" id="IPR028098">
    <property type="entry name" value="Glyco_trans_4-like_N"/>
</dbReference>
<gene>
    <name evidence="3" type="primary">tuaC</name>
    <name evidence="3" type="ORF">ANTHELSMS3_00870</name>
</gene>
<protein>
    <submittedName>
        <fullName evidence="3">Putative teichuronic acid biosynthesis glycosyltransferase TuaC</fullName>
        <ecNumber evidence="3">2.4.-.-</ecNumber>
    </submittedName>
</protein>
<dbReference type="Pfam" id="PF13439">
    <property type="entry name" value="Glyco_transf_4"/>
    <property type="match status" value="1"/>
</dbReference>
<proteinExistence type="predicted"/>
<dbReference type="KEGG" id="aht:ANTHELSMS3_00870"/>
<keyword evidence="3" id="KW-0328">Glycosyltransferase</keyword>
<dbReference type="Pfam" id="PF00534">
    <property type="entry name" value="Glycos_transf_1"/>
    <property type="match status" value="1"/>
</dbReference>
<keyword evidence="3" id="KW-0808">Transferase</keyword>
<evidence type="ECO:0000313" key="3">
    <source>
        <dbReference type="EMBL" id="ASP19587.1"/>
    </source>
</evidence>
<dbReference type="InterPro" id="IPR050194">
    <property type="entry name" value="Glycosyltransferase_grp1"/>
</dbReference>
<organism evidence="3 4">
    <name type="scientific">Antarctobacter heliothermus</name>
    <dbReference type="NCBI Taxonomy" id="74033"/>
    <lineage>
        <taxon>Bacteria</taxon>
        <taxon>Pseudomonadati</taxon>
        <taxon>Pseudomonadota</taxon>
        <taxon>Alphaproteobacteria</taxon>
        <taxon>Rhodobacterales</taxon>
        <taxon>Roseobacteraceae</taxon>
        <taxon>Antarctobacter</taxon>
    </lineage>
</organism>
<dbReference type="CDD" id="cd03801">
    <property type="entry name" value="GT4_PimA-like"/>
    <property type="match status" value="1"/>
</dbReference>
<dbReference type="EMBL" id="CP022540">
    <property type="protein sequence ID" value="ASP19587.1"/>
    <property type="molecule type" value="Genomic_DNA"/>
</dbReference>
<dbReference type="InterPro" id="IPR001296">
    <property type="entry name" value="Glyco_trans_1"/>
</dbReference>
<keyword evidence="4" id="KW-1185">Reference proteome</keyword>
<feature type="domain" description="Glycosyltransferase subfamily 4-like N-terminal" evidence="2">
    <location>
        <begin position="25"/>
        <end position="215"/>
    </location>
</feature>